<evidence type="ECO:0000313" key="1">
    <source>
        <dbReference type="EMBL" id="MBI6885758.1"/>
    </source>
</evidence>
<reference evidence="1" key="1">
    <citation type="submission" date="2020-12" db="EMBL/GenBank/DDBJ databases">
        <title>Enhanced detection system for hospital associated transmission using whole genome sequencing surveillance.</title>
        <authorList>
            <person name="Harrison L.H."/>
            <person name="Van Tyne D."/>
            <person name="Marsh J.W."/>
            <person name="Griffith M.P."/>
            <person name="Snyder D.J."/>
            <person name="Cooper V.S."/>
            <person name="Mustapha M."/>
        </authorList>
    </citation>
    <scope>NUCLEOTIDE SEQUENCE</scope>
    <source>
        <strain evidence="1">PSB00042</strain>
    </source>
</reference>
<accession>A0A8I1JL62</accession>
<protein>
    <submittedName>
        <fullName evidence="1">Uncharacterized protein</fullName>
    </submittedName>
</protein>
<organism evidence="1 2">
    <name type="scientific">Pseudomonas putida</name>
    <name type="common">Arthrobacter siderocapsulatus</name>
    <dbReference type="NCBI Taxonomy" id="303"/>
    <lineage>
        <taxon>Bacteria</taxon>
        <taxon>Pseudomonadati</taxon>
        <taxon>Pseudomonadota</taxon>
        <taxon>Gammaproteobacteria</taxon>
        <taxon>Pseudomonadales</taxon>
        <taxon>Pseudomonadaceae</taxon>
        <taxon>Pseudomonas</taxon>
    </lineage>
</organism>
<dbReference type="RefSeq" id="WP_198747687.1">
    <property type="nucleotide sequence ID" value="NZ_JAEHTE010000023.1"/>
</dbReference>
<gene>
    <name evidence="1" type="ORF">JEU22_17775</name>
</gene>
<sequence length="177" mass="19663">MSDLIQKPGIAGALSKVFRVFFPVHGVLTVGDKSDHASQVGTTGNGTARILNASYPEALLLVNHCDNPPVLLATVAAMLKVRLRGREEDKESVERRIRWFDSYIQALEEERANFKSGASLDTMASLIEIDPAIEVAFDDMGFDRVVRIHTNKSFPKLLLKSYAEFELKTGIRIECVK</sequence>
<comment type="caution">
    <text evidence="1">The sequence shown here is derived from an EMBL/GenBank/DDBJ whole genome shotgun (WGS) entry which is preliminary data.</text>
</comment>
<dbReference type="Proteomes" id="UP000637061">
    <property type="component" value="Unassembled WGS sequence"/>
</dbReference>
<evidence type="ECO:0000313" key="2">
    <source>
        <dbReference type="Proteomes" id="UP000637061"/>
    </source>
</evidence>
<proteinExistence type="predicted"/>
<dbReference type="EMBL" id="JAEHTE010000023">
    <property type="protein sequence ID" value="MBI6885758.1"/>
    <property type="molecule type" value="Genomic_DNA"/>
</dbReference>
<name>A0A8I1JL62_PSEPU</name>
<dbReference type="AlphaFoldDB" id="A0A8I1JL62"/>